<evidence type="ECO:0000256" key="8">
    <source>
        <dbReference type="ARBA" id="ARBA00048668"/>
    </source>
</evidence>
<feature type="domain" description="Nicotinate phosphoribosyltransferase C-terminal" evidence="12">
    <location>
        <begin position="373"/>
        <end position="476"/>
    </location>
</feature>
<dbReference type="Pfam" id="PF17767">
    <property type="entry name" value="NAPRTase_N"/>
    <property type="match status" value="1"/>
</dbReference>
<feature type="domain" description="Nicotinate/nicotinamide phosphoribosyltransferase" evidence="10">
    <location>
        <begin position="164"/>
        <end position="343"/>
    </location>
</feature>
<evidence type="ECO:0000256" key="4">
    <source>
        <dbReference type="ARBA" id="ARBA00022553"/>
    </source>
</evidence>
<evidence type="ECO:0000259" key="12">
    <source>
        <dbReference type="Pfam" id="PF17956"/>
    </source>
</evidence>
<dbReference type="EC" id="6.3.4.21" evidence="3 9"/>
<evidence type="ECO:0000256" key="9">
    <source>
        <dbReference type="RuleBase" id="RU365100"/>
    </source>
</evidence>
<dbReference type="InterPro" id="IPR006405">
    <property type="entry name" value="Nic_PRibTrfase_pncB"/>
</dbReference>
<reference evidence="13 14" key="1">
    <citation type="submission" date="2021-03" db="EMBL/GenBank/DDBJ databases">
        <title>Genomic and phenotypic characterization of Chloracidobacterium isolates provides evidence for multiple species.</title>
        <authorList>
            <person name="Saini M.K."/>
            <person name="Costas A.M.G."/>
            <person name="Tank M."/>
            <person name="Bryant D.A."/>
        </authorList>
    </citation>
    <scope>NUCLEOTIDE SEQUENCE [LARGE SCALE GENOMIC DNA]</scope>
    <source>
        <strain evidence="13 14">BV2-C</strain>
    </source>
</reference>
<evidence type="ECO:0000256" key="1">
    <source>
        <dbReference type="ARBA" id="ARBA00004952"/>
    </source>
</evidence>
<dbReference type="Gene3D" id="3.20.20.70">
    <property type="entry name" value="Aldolase class I"/>
    <property type="match status" value="1"/>
</dbReference>
<dbReference type="NCBIfam" id="NF009131">
    <property type="entry name" value="PRK12484.1"/>
    <property type="match status" value="1"/>
</dbReference>
<dbReference type="InterPro" id="IPR007229">
    <property type="entry name" value="Nic_PRibTrfase-Fam"/>
</dbReference>
<dbReference type="PANTHER" id="PTHR11098:SF1">
    <property type="entry name" value="NICOTINATE PHOSPHORIBOSYLTRANSFERASE"/>
    <property type="match status" value="1"/>
</dbReference>
<dbReference type="SUPFAM" id="SSF54675">
    <property type="entry name" value="Nicotinate/Quinolinate PRTase N-terminal domain-like"/>
    <property type="match status" value="1"/>
</dbReference>
<keyword evidence="13" id="KW-0328">Glycosyltransferase</keyword>
<dbReference type="NCBIfam" id="TIGR01513">
    <property type="entry name" value="NAPRTase_put"/>
    <property type="match status" value="1"/>
</dbReference>
<keyword evidence="6 9" id="KW-0662">Pyridine nucleotide biosynthesis</keyword>
<keyword evidence="14" id="KW-1185">Reference proteome</keyword>
<evidence type="ECO:0000256" key="3">
    <source>
        <dbReference type="ARBA" id="ARBA00013236"/>
    </source>
</evidence>
<evidence type="ECO:0000256" key="2">
    <source>
        <dbReference type="ARBA" id="ARBA00010897"/>
    </source>
</evidence>
<dbReference type="EMBL" id="CP072649">
    <property type="protein sequence ID" value="QUW04257.1"/>
    <property type="molecule type" value="Genomic_DNA"/>
</dbReference>
<dbReference type="NCBIfam" id="NF006695">
    <property type="entry name" value="PRK09243.1-2"/>
    <property type="match status" value="1"/>
</dbReference>
<evidence type="ECO:0000259" key="10">
    <source>
        <dbReference type="Pfam" id="PF04095"/>
    </source>
</evidence>
<accession>A0ABX8BBE2</accession>
<dbReference type="InterPro" id="IPR041619">
    <property type="entry name" value="NAPRTase_C"/>
</dbReference>
<dbReference type="RefSeq" id="WP_211430146.1">
    <property type="nucleotide sequence ID" value="NZ_CP072649.1"/>
</dbReference>
<dbReference type="InterPro" id="IPR036068">
    <property type="entry name" value="Nicotinate_pribotase-like_C"/>
</dbReference>
<evidence type="ECO:0000256" key="5">
    <source>
        <dbReference type="ARBA" id="ARBA00022598"/>
    </source>
</evidence>
<organism evidence="13 14">
    <name type="scientific">Chloracidobacterium validum</name>
    <dbReference type="NCBI Taxonomy" id="2821543"/>
    <lineage>
        <taxon>Bacteria</taxon>
        <taxon>Pseudomonadati</taxon>
        <taxon>Acidobacteriota</taxon>
        <taxon>Terriglobia</taxon>
        <taxon>Terriglobales</taxon>
        <taxon>Acidobacteriaceae</taxon>
        <taxon>Chloracidobacterium</taxon>
    </lineage>
</organism>
<comment type="similarity">
    <text evidence="2 9">Belongs to the NAPRTase family.</text>
</comment>
<protein>
    <recommendedName>
        <fullName evidence="3 9">Nicotinate phosphoribosyltransferase</fullName>
        <ecNumber evidence="3 9">6.3.4.21</ecNumber>
    </recommendedName>
</protein>
<comment type="pathway">
    <text evidence="1 9">Cofactor biosynthesis; NAD(+) biosynthesis; nicotinate D-ribonucleotide from nicotinate: step 1/1.</text>
</comment>
<name>A0ABX8BBE2_9BACT</name>
<evidence type="ECO:0000256" key="6">
    <source>
        <dbReference type="ARBA" id="ARBA00022642"/>
    </source>
</evidence>
<dbReference type="Gene3D" id="3.20.140.10">
    <property type="entry name" value="nicotinate phosphoribosyltransferase"/>
    <property type="match status" value="1"/>
</dbReference>
<dbReference type="CDD" id="cd01570">
    <property type="entry name" value="NAPRTase_A"/>
    <property type="match status" value="1"/>
</dbReference>
<dbReference type="InterPro" id="IPR013785">
    <property type="entry name" value="Aldolase_TIM"/>
</dbReference>
<sequence>MPTTQPMLSLLLTDLYQLTMAQAYWKSGRGEKEAVFQMFFRRHPFDGGFTVACGLQTLMDVLTQARFDDSDVDYLATLTGQDGQALFDADFLATLRDFRLTCDIDAIPEGTIVFPFEPLVRVTGPLVQAQLLETIILNIINFQTLIATKAARICIAAQGEPVIEFGLRRAQGPDGGLSASRAAYVGGCVATSNVLAGKVYGIPVRGTHAHSWVMSFDDEREAFRTYAETLPNNCVFLVDTYDTLEGVRRAIEVGHWLREQGHEMVGIRLDSGDLAYLSIEARKLLDAAGFPDAMIVASNDLDETIINSLKQQGACINVWGVGTKLVTGYDQPTLGGVYKLTALRDRGADDWRYCIKLSEQAVKISTPGIHQVRRYSVDGELVADAIYDVRSNLGSGCVVIDPLDPTRRKRIPPEATYEDLLVPVFRQGVRVYEPPPLDASRHRAQSSLARLSPGLKRFVNPHIYPVGLEQSLYDLKMQLVLQARGSNGQTTRP</sequence>
<proteinExistence type="inferred from homology"/>
<keyword evidence="7 9" id="KW-0808">Transferase</keyword>
<evidence type="ECO:0000256" key="7">
    <source>
        <dbReference type="ARBA" id="ARBA00022679"/>
    </source>
</evidence>
<dbReference type="InterPro" id="IPR040727">
    <property type="entry name" value="NAPRTase_N"/>
</dbReference>
<dbReference type="Proteomes" id="UP000676506">
    <property type="component" value="Chromosome 2"/>
</dbReference>
<dbReference type="GO" id="GO:0004516">
    <property type="term" value="F:nicotinate phosphoribosyltransferase activity"/>
    <property type="evidence" value="ECO:0007669"/>
    <property type="project" value="UniProtKB-EC"/>
</dbReference>
<comment type="catalytic activity">
    <reaction evidence="8 9">
        <text>5-phospho-alpha-D-ribose 1-diphosphate + nicotinate + ATP + H2O = nicotinate beta-D-ribonucleotide + ADP + phosphate + diphosphate</text>
        <dbReference type="Rhea" id="RHEA:36163"/>
        <dbReference type="ChEBI" id="CHEBI:15377"/>
        <dbReference type="ChEBI" id="CHEBI:30616"/>
        <dbReference type="ChEBI" id="CHEBI:32544"/>
        <dbReference type="ChEBI" id="CHEBI:33019"/>
        <dbReference type="ChEBI" id="CHEBI:43474"/>
        <dbReference type="ChEBI" id="CHEBI:57502"/>
        <dbReference type="ChEBI" id="CHEBI:58017"/>
        <dbReference type="ChEBI" id="CHEBI:456216"/>
        <dbReference type="EC" id="6.3.4.21"/>
    </reaction>
</comment>
<feature type="domain" description="Nicotinate phosphoribosyltransferase N-terminal" evidence="11">
    <location>
        <begin position="11"/>
        <end position="141"/>
    </location>
</feature>
<dbReference type="Pfam" id="PF17956">
    <property type="entry name" value="NAPRTase_C"/>
    <property type="match status" value="1"/>
</dbReference>
<gene>
    <name evidence="13" type="ORF">J8C06_14550</name>
</gene>
<comment type="function">
    <text evidence="9">Catalyzes the first step in the biosynthesis of NAD from nicotinic acid, the ATP-dependent synthesis of beta-nicotinate D-ribonucleotide from nicotinate and 5-phospho-D-ribose 1-phosphate.</text>
</comment>
<dbReference type="InterPro" id="IPR041525">
    <property type="entry name" value="N/Namide_PRibTrfase"/>
</dbReference>
<comment type="PTM">
    <text evidence="9">Transiently phosphorylated on a His residue during the reaction cycle. Phosphorylation strongly increases the affinity for substrates and increases the rate of nicotinate D-ribonucleotide production. Dephosphorylation regenerates the low-affinity form of the enzyme, leading to product release.</text>
</comment>
<dbReference type="SUPFAM" id="SSF51690">
    <property type="entry name" value="Nicotinate/Quinolinate PRTase C-terminal domain-like"/>
    <property type="match status" value="1"/>
</dbReference>
<dbReference type="GO" id="GO:0016757">
    <property type="term" value="F:glycosyltransferase activity"/>
    <property type="evidence" value="ECO:0007669"/>
    <property type="project" value="UniProtKB-KW"/>
</dbReference>
<dbReference type="PANTHER" id="PTHR11098">
    <property type="entry name" value="NICOTINATE PHOSPHORIBOSYLTRANSFERASE"/>
    <property type="match status" value="1"/>
</dbReference>
<dbReference type="PIRSF" id="PIRSF000484">
    <property type="entry name" value="NAPRT"/>
    <property type="match status" value="1"/>
</dbReference>
<dbReference type="Pfam" id="PF04095">
    <property type="entry name" value="NAPRTase"/>
    <property type="match status" value="1"/>
</dbReference>
<keyword evidence="5 9" id="KW-0436">Ligase</keyword>
<evidence type="ECO:0000313" key="14">
    <source>
        <dbReference type="Proteomes" id="UP000676506"/>
    </source>
</evidence>
<evidence type="ECO:0000259" key="11">
    <source>
        <dbReference type="Pfam" id="PF17767"/>
    </source>
</evidence>
<keyword evidence="4" id="KW-0597">Phosphoprotein</keyword>
<evidence type="ECO:0000313" key="13">
    <source>
        <dbReference type="EMBL" id="QUW04257.1"/>
    </source>
</evidence>